<evidence type="ECO:0000256" key="3">
    <source>
        <dbReference type="ARBA" id="ARBA00022692"/>
    </source>
</evidence>
<feature type="domain" description="ComEC/Rec2-related protein" evidence="7">
    <location>
        <begin position="203"/>
        <end position="483"/>
    </location>
</feature>
<feature type="transmembrane region" description="Helical" evidence="6">
    <location>
        <begin position="307"/>
        <end position="325"/>
    </location>
</feature>
<dbReference type="Pfam" id="PF13567">
    <property type="entry name" value="DUF4131"/>
    <property type="match status" value="1"/>
</dbReference>
<evidence type="ECO:0000256" key="1">
    <source>
        <dbReference type="ARBA" id="ARBA00004651"/>
    </source>
</evidence>
<reference evidence="9" key="1">
    <citation type="journal article" date="2014" name="Int. J. Syst. Evol. Microbiol.">
        <title>Complete genome sequence of Corynebacterium casei LMG S-19264T (=DSM 44701T), isolated from a smear-ripened cheese.</title>
        <authorList>
            <consortium name="US DOE Joint Genome Institute (JGI-PGF)"/>
            <person name="Walter F."/>
            <person name="Albersmeier A."/>
            <person name="Kalinowski J."/>
            <person name="Ruckert C."/>
        </authorList>
    </citation>
    <scope>NUCLEOTIDE SEQUENCE</scope>
    <source>
        <strain evidence="9">VKM B-1513</strain>
    </source>
</reference>
<gene>
    <name evidence="9" type="ORF">GCM10017621_18550</name>
</gene>
<comment type="subcellular location">
    <subcellularLocation>
        <location evidence="1">Cell membrane</location>
        <topology evidence="1">Multi-pass membrane protein</topology>
    </subcellularLocation>
</comment>
<dbReference type="InterPro" id="IPR052159">
    <property type="entry name" value="Competence_DNA_uptake"/>
</dbReference>
<proteinExistence type="predicted"/>
<evidence type="ECO:0000259" key="7">
    <source>
        <dbReference type="Pfam" id="PF03772"/>
    </source>
</evidence>
<feature type="transmembrane region" description="Helical" evidence="6">
    <location>
        <begin position="370"/>
        <end position="390"/>
    </location>
</feature>
<evidence type="ECO:0000313" key="9">
    <source>
        <dbReference type="EMBL" id="GLK52347.1"/>
    </source>
</evidence>
<keyword evidence="10" id="KW-1185">Reference proteome</keyword>
<dbReference type="InterPro" id="IPR004477">
    <property type="entry name" value="ComEC_N"/>
</dbReference>
<keyword evidence="2" id="KW-1003">Cell membrane</keyword>
<evidence type="ECO:0000256" key="2">
    <source>
        <dbReference type="ARBA" id="ARBA00022475"/>
    </source>
</evidence>
<comment type="caution">
    <text evidence="9">The sequence shown here is derived from an EMBL/GenBank/DDBJ whole genome shotgun (WGS) entry which is preliminary data.</text>
</comment>
<dbReference type="InterPro" id="IPR025405">
    <property type="entry name" value="DUF4131"/>
</dbReference>
<feature type="transmembrane region" description="Helical" evidence="6">
    <location>
        <begin position="431"/>
        <end position="452"/>
    </location>
</feature>
<protein>
    <recommendedName>
        <fullName evidence="11">Competence protein ComEC</fullName>
    </recommendedName>
</protein>
<evidence type="ECO:0000256" key="6">
    <source>
        <dbReference type="SAM" id="Phobius"/>
    </source>
</evidence>
<name>A0A9W6MNR4_9PROT</name>
<dbReference type="EMBL" id="BSFE01000004">
    <property type="protein sequence ID" value="GLK52347.1"/>
    <property type="molecule type" value="Genomic_DNA"/>
</dbReference>
<keyword evidence="4 6" id="KW-1133">Transmembrane helix</keyword>
<dbReference type="AlphaFoldDB" id="A0A9W6MNR4"/>
<evidence type="ECO:0000259" key="8">
    <source>
        <dbReference type="Pfam" id="PF13567"/>
    </source>
</evidence>
<evidence type="ECO:0000256" key="5">
    <source>
        <dbReference type="ARBA" id="ARBA00023136"/>
    </source>
</evidence>
<feature type="transmembrane region" description="Helical" evidence="6">
    <location>
        <begin position="263"/>
        <end position="286"/>
    </location>
</feature>
<feature type="transmembrane region" description="Helical" evidence="6">
    <location>
        <begin position="464"/>
        <end position="486"/>
    </location>
</feature>
<dbReference type="PANTHER" id="PTHR30619:SF1">
    <property type="entry name" value="RECOMBINATION PROTEIN 2"/>
    <property type="match status" value="1"/>
</dbReference>
<evidence type="ECO:0000313" key="10">
    <source>
        <dbReference type="Proteomes" id="UP001143486"/>
    </source>
</evidence>
<feature type="domain" description="DUF4131" evidence="8">
    <location>
        <begin position="13"/>
        <end position="161"/>
    </location>
</feature>
<feature type="transmembrane region" description="Helical" evidence="6">
    <location>
        <begin position="237"/>
        <end position="257"/>
    </location>
</feature>
<evidence type="ECO:0008006" key="11">
    <source>
        <dbReference type="Google" id="ProtNLM"/>
    </source>
</evidence>
<sequence>MALATPLSAGVPVLAGVILVVGLAAVWRGPDRFRRLALLAAVFAAGLLAGQMRTEARIAGAAAIPAIDTRNDVVPLTGWLGAIERSGSGRQRLMIRVPAEAETPGYSVRVLGDPGELRPGDPVSVEAVLSPPRPAAMPGGYDFAFHAFFARIAATGYAVAPAQPGPQVEADRARRWIAQLRWRMAEHIARRLPGRSGALAAALLTGDRSRLDPADVDALRNAGLGHMLAISGMHMGLFAGGVFFAVRMMAAGLGGWSRRHDPAIPAALAALIAAGLYLAVSGGAIPTQRAFIMTVSALGAVLARRRVLSFHTLAIAMTAVLLLTPEAVVTPGFQMSFAAVAALIAAAQVWQAKRPPPAPLDPGRGLRQFFGGLGMTSLVAGVATSGFAAFHFHRIAAWGLIGNLIVMPVFTLLVMPAGVLALFLMPLGLDGVPLALMGLGLDLVLTLAHMVADWPGAERTIPSAPGWVLALYGCGFAIACAARGLWRVPGIGVMLVAMAIWATGPRPDLFVTRDGVVLAQDEDAEGWAVSDRRRGRFPVRVFLEAEGENERPDRLALACDGTGCAGQTAGGTVFSLLESLDGLAEDCRLAGLIVTRLNIPEHRIRSCAARVIDGGVLARQGGALIRETASGELVIRHVLPRDIRSPWHTRRTTESGHFRSPGHIR</sequence>
<feature type="transmembrane region" description="Helical" evidence="6">
    <location>
        <begin position="33"/>
        <end position="50"/>
    </location>
</feature>
<keyword evidence="5 6" id="KW-0472">Membrane</keyword>
<dbReference type="GO" id="GO:0005886">
    <property type="term" value="C:plasma membrane"/>
    <property type="evidence" value="ECO:0007669"/>
    <property type="project" value="UniProtKB-SubCell"/>
</dbReference>
<dbReference type="NCBIfam" id="TIGR00360">
    <property type="entry name" value="ComEC_N-term"/>
    <property type="match status" value="1"/>
</dbReference>
<feature type="transmembrane region" description="Helical" evidence="6">
    <location>
        <begin position="396"/>
        <end position="424"/>
    </location>
</feature>
<feature type="transmembrane region" description="Helical" evidence="6">
    <location>
        <begin position="7"/>
        <end position="27"/>
    </location>
</feature>
<evidence type="ECO:0000256" key="4">
    <source>
        <dbReference type="ARBA" id="ARBA00022989"/>
    </source>
</evidence>
<keyword evidence="3 6" id="KW-0812">Transmembrane</keyword>
<reference evidence="9" key="2">
    <citation type="submission" date="2023-01" db="EMBL/GenBank/DDBJ databases">
        <authorList>
            <person name="Sun Q."/>
            <person name="Evtushenko L."/>
        </authorList>
    </citation>
    <scope>NUCLEOTIDE SEQUENCE</scope>
    <source>
        <strain evidence="9">VKM B-1513</strain>
    </source>
</reference>
<accession>A0A9W6MNR4</accession>
<dbReference type="RefSeq" id="WP_271186715.1">
    <property type="nucleotide sequence ID" value="NZ_BSFE01000004.1"/>
</dbReference>
<organism evidence="9 10">
    <name type="scientific">Maricaulis virginensis</name>
    <dbReference type="NCBI Taxonomy" id="144022"/>
    <lineage>
        <taxon>Bacteria</taxon>
        <taxon>Pseudomonadati</taxon>
        <taxon>Pseudomonadota</taxon>
        <taxon>Alphaproteobacteria</taxon>
        <taxon>Maricaulales</taxon>
        <taxon>Maricaulaceae</taxon>
        <taxon>Maricaulis</taxon>
    </lineage>
</organism>
<dbReference type="Pfam" id="PF03772">
    <property type="entry name" value="Competence"/>
    <property type="match status" value="1"/>
</dbReference>
<dbReference type="Proteomes" id="UP001143486">
    <property type="component" value="Unassembled WGS sequence"/>
</dbReference>
<dbReference type="PANTHER" id="PTHR30619">
    <property type="entry name" value="DNA INTERNALIZATION/COMPETENCE PROTEIN COMEC/REC2"/>
    <property type="match status" value="1"/>
</dbReference>